<dbReference type="STRING" id="1131935.PDENDC454_24053"/>
<name>H3SML7_9BACL</name>
<protein>
    <submittedName>
        <fullName evidence="4">GCN5-like N-acetyltransferase</fullName>
    </submittedName>
</protein>
<dbReference type="Pfam" id="PF00583">
    <property type="entry name" value="Acetyltransf_1"/>
    <property type="match status" value="1"/>
</dbReference>
<dbReference type="Gene3D" id="3.40.630.30">
    <property type="match status" value="1"/>
</dbReference>
<dbReference type="RefSeq" id="WP_006679293.1">
    <property type="nucleotide sequence ID" value="NZ_AHKH01000109.1"/>
</dbReference>
<evidence type="ECO:0000313" key="5">
    <source>
        <dbReference type="Proteomes" id="UP000003900"/>
    </source>
</evidence>
<organism evidence="4 5">
    <name type="scientific">Paenibacillus dendritiformis C454</name>
    <dbReference type="NCBI Taxonomy" id="1131935"/>
    <lineage>
        <taxon>Bacteria</taxon>
        <taxon>Bacillati</taxon>
        <taxon>Bacillota</taxon>
        <taxon>Bacilli</taxon>
        <taxon>Bacillales</taxon>
        <taxon>Paenibacillaceae</taxon>
        <taxon>Paenibacillus</taxon>
    </lineage>
</organism>
<keyword evidence="5" id="KW-1185">Reference proteome</keyword>
<dbReference type="PANTHER" id="PTHR43420">
    <property type="entry name" value="ACETYLTRANSFERASE"/>
    <property type="match status" value="1"/>
</dbReference>
<keyword evidence="2" id="KW-0012">Acyltransferase</keyword>
<dbReference type="GO" id="GO:0016747">
    <property type="term" value="F:acyltransferase activity, transferring groups other than amino-acyl groups"/>
    <property type="evidence" value="ECO:0007669"/>
    <property type="project" value="InterPro"/>
</dbReference>
<dbReference type="InterPro" id="IPR050680">
    <property type="entry name" value="YpeA/RimI_acetyltransf"/>
</dbReference>
<dbReference type="AlphaFoldDB" id="H3SML7"/>
<dbReference type="CDD" id="cd04301">
    <property type="entry name" value="NAT_SF"/>
    <property type="match status" value="1"/>
</dbReference>
<accession>H3SML7</accession>
<dbReference type="EMBL" id="AHKH01000109">
    <property type="protein sequence ID" value="EHQ59673.1"/>
    <property type="molecule type" value="Genomic_DNA"/>
</dbReference>
<dbReference type="PROSITE" id="PS51186">
    <property type="entry name" value="GNAT"/>
    <property type="match status" value="1"/>
</dbReference>
<reference evidence="4 5" key="1">
    <citation type="journal article" date="2012" name="J. Bacteriol.">
        <title>Genome Sequence of the Pattern-Forming Social Bacterium Paenibacillus dendritiformis C454 Chiral Morphotype.</title>
        <authorList>
            <person name="Sirota-Madi A."/>
            <person name="Olender T."/>
            <person name="Helman Y."/>
            <person name="Brainis I."/>
            <person name="Finkelshtein A."/>
            <person name="Roth D."/>
            <person name="Hagai E."/>
            <person name="Leshkowitz D."/>
            <person name="Brodsky L."/>
            <person name="Galatenko V."/>
            <person name="Nikolaev V."/>
            <person name="Gutnick D.L."/>
            <person name="Lancet D."/>
            <person name="Ben-Jacob E."/>
        </authorList>
    </citation>
    <scope>NUCLEOTIDE SEQUENCE [LARGE SCALE GENOMIC DNA]</scope>
    <source>
        <strain evidence="4 5">C454</strain>
    </source>
</reference>
<proteinExistence type="predicted"/>
<evidence type="ECO:0000256" key="1">
    <source>
        <dbReference type="ARBA" id="ARBA00022679"/>
    </source>
</evidence>
<feature type="domain" description="N-acetyltransferase" evidence="3">
    <location>
        <begin position="11"/>
        <end position="171"/>
    </location>
</feature>
<comment type="caution">
    <text evidence="4">The sequence shown here is derived from an EMBL/GenBank/DDBJ whole genome shotgun (WGS) entry which is preliminary data.</text>
</comment>
<dbReference type="InterPro" id="IPR000182">
    <property type="entry name" value="GNAT_dom"/>
</dbReference>
<dbReference type="SUPFAM" id="SSF55729">
    <property type="entry name" value="Acyl-CoA N-acyltransferases (Nat)"/>
    <property type="match status" value="1"/>
</dbReference>
<dbReference type="InterPro" id="IPR016181">
    <property type="entry name" value="Acyl_CoA_acyltransferase"/>
</dbReference>
<evidence type="ECO:0000259" key="3">
    <source>
        <dbReference type="PROSITE" id="PS51186"/>
    </source>
</evidence>
<gene>
    <name evidence="4" type="ORF">PDENDC454_24053</name>
</gene>
<evidence type="ECO:0000256" key="2">
    <source>
        <dbReference type="ARBA" id="ARBA00023315"/>
    </source>
</evidence>
<evidence type="ECO:0000313" key="4">
    <source>
        <dbReference type="EMBL" id="EHQ59673.1"/>
    </source>
</evidence>
<keyword evidence="1 4" id="KW-0808">Transferase</keyword>
<dbReference type="PATRIC" id="fig|1131935.3.peg.5006"/>
<dbReference type="Proteomes" id="UP000003900">
    <property type="component" value="Unassembled WGS sequence"/>
</dbReference>
<dbReference type="OrthoDB" id="6382410at2"/>
<sequence length="183" mass="21067">MAAANIAARSLVIQRAASEHIALLQELYVEAARWRAARGIRLWDEHAFTDAYMKRFMQEREVFIALAGGDGIGCFAIQWSDTAIWRELDNEESSYLHRLVVSRKYSGMRLGYRLLERAEEYVKSEGKRFFRLDCMAENKGLNQYYTKAGFAFVRTATGEGWSANLYEKKARINTQHYFNLGAS</sequence>